<dbReference type="AlphaFoldDB" id="A0A7C1HD45"/>
<accession>A0A7C1HD45</accession>
<dbReference type="CDD" id="cd06223">
    <property type="entry name" value="PRTases_typeI"/>
    <property type="match status" value="1"/>
</dbReference>
<name>A0A7C1HD45_UNCKA</name>
<dbReference type="InterPro" id="IPR051910">
    <property type="entry name" value="ComF/GntX_DNA_util-trans"/>
</dbReference>
<dbReference type="Proteomes" id="UP000886066">
    <property type="component" value="Unassembled WGS sequence"/>
</dbReference>
<proteinExistence type="inferred from homology"/>
<dbReference type="PANTHER" id="PTHR47505">
    <property type="entry name" value="DNA UTILIZATION PROTEIN YHGH"/>
    <property type="match status" value="1"/>
</dbReference>
<comment type="similarity">
    <text evidence="1">Belongs to the ComF/GntX family.</text>
</comment>
<dbReference type="Gene3D" id="3.40.50.2020">
    <property type="match status" value="1"/>
</dbReference>
<dbReference type="PANTHER" id="PTHR47505:SF1">
    <property type="entry name" value="DNA UTILIZATION PROTEIN YHGH"/>
    <property type="match status" value="1"/>
</dbReference>
<dbReference type="SUPFAM" id="SSF53271">
    <property type="entry name" value="PRTase-like"/>
    <property type="match status" value="1"/>
</dbReference>
<evidence type="ECO:0000313" key="3">
    <source>
        <dbReference type="EMBL" id="HDQ88854.1"/>
    </source>
</evidence>
<sequence length="212" mass="23917">MQNILDLIFPPRCVFCENYGSLVCESCLKSCRYLRKSFSLTSNQAVHPLQVFSYFVYETKIRDCIKYSKYSKKQFAVLREVSKYAISDMLAKKILFPNAYVIPIPLSNQKKKSRGFNQAEIIASVLAKGYGFSLQNSILTRQKDTLSQHRLNKEARLENMKGAFAVPSVVKGHKFILVDDICTTGATLIESANAFYAAGALEVVAFTLSRRL</sequence>
<dbReference type="InterPro" id="IPR029057">
    <property type="entry name" value="PRTase-like"/>
</dbReference>
<dbReference type="Pfam" id="PF00156">
    <property type="entry name" value="Pribosyltran"/>
    <property type="match status" value="1"/>
</dbReference>
<dbReference type="EMBL" id="DSDM01000107">
    <property type="protein sequence ID" value="HDQ88854.1"/>
    <property type="molecule type" value="Genomic_DNA"/>
</dbReference>
<gene>
    <name evidence="3" type="ORF">ENN92_01775</name>
</gene>
<evidence type="ECO:0000259" key="2">
    <source>
        <dbReference type="Pfam" id="PF00156"/>
    </source>
</evidence>
<protein>
    <submittedName>
        <fullName evidence="3">ComF family protein</fullName>
    </submittedName>
</protein>
<feature type="domain" description="Phosphoribosyltransferase" evidence="2">
    <location>
        <begin position="113"/>
        <end position="208"/>
    </location>
</feature>
<comment type="caution">
    <text evidence="3">The sequence shown here is derived from an EMBL/GenBank/DDBJ whole genome shotgun (WGS) entry which is preliminary data.</text>
</comment>
<evidence type="ECO:0000256" key="1">
    <source>
        <dbReference type="ARBA" id="ARBA00008007"/>
    </source>
</evidence>
<organism evidence="3">
    <name type="scientific">candidate division WWE3 bacterium</name>
    <dbReference type="NCBI Taxonomy" id="2053526"/>
    <lineage>
        <taxon>Bacteria</taxon>
        <taxon>Katanobacteria</taxon>
    </lineage>
</organism>
<dbReference type="InterPro" id="IPR000836">
    <property type="entry name" value="PRTase_dom"/>
</dbReference>
<reference evidence="3" key="1">
    <citation type="journal article" date="2020" name="mSystems">
        <title>Genome- and Community-Level Interaction Insights into Carbon Utilization and Element Cycling Functions of Hydrothermarchaeota in Hydrothermal Sediment.</title>
        <authorList>
            <person name="Zhou Z."/>
            <person name="Liu Y."/>
            <person name="Xu W."/>
            <person name="Pan J."/>
            <person name="Luo Z.H."/>
            <person name="Li M."/>
        </authorList>
    </citation>
    <scope>NUCLEOTIDE SEQUENCE [LARGE SCALE GENOMIC DNA]</scope>
    <source>
        <strain evidence="3">SpSt-1219</strain>
    </source>
</reference>